<comment type="caution">
    <text evidence="2">The sequence shown here is derived from an EMBL/GenBank/DDBJ whole genome shotgun (WGS) entry which is preliminary data.</text>
</comment>
<accession>A0A6V7RHA4</accession>
<dbReference type="RefSeq" id="WP_186078156.1">
    <property type="nucleotide sequence ID" value="NZ_CAJEWB010000010.1"/>
</dbReference>
<reference evidence="2 3" key="1">
    <citation type="submission" date="2020-07" db="EMBL/GenBank/DDBJ databases">
        <authorList>
            <person name="Criscuolo A."/>
        </authorList>
    </citation>
    <scope>NUCLEOTIDE SEQUENCE [LARGE SCALE GENOMIC DNA]</scope>
    <source>
        <strain evidence="2">CIP107946</strain>
    </source>
</reference>
<evidence type="ECO:0000313" key="2">
    <source>
        <dbReference type="EMBL" id="CAD2077334.1"/>
    </source>
</evidence>
<evidence type="ECO:0000313" key="3">
    <source>
        <dbReference type="Proteomes" id="UP000588186"/>
    </source>
</evidence>
<keyword evidence="1" id="KW-0812">Transmembrane</keyword>
<keyword evidence="3" id="KW-1185">Reference proteome</keyword>
<organism evidence="2 3">
    <name type="scientific">Phocicoccus pinnipedialis</name>
    <dbReference type="NCBI Taxonomy" id="110845"/>
    <lineage>
        <taxon>Bacteria</taxon>
        <taxon>Bacillati</taxon>
        <taxon>Bacillota</taxon>
        <taxon>Bacilli</taxon>
        <taxon>Bacillales</taxon>
        <taxon>Salinicoccaceae</taxon>
        <taxon>Phocicoccus</taxon>
    </lineage>
</organism>
<dbReference type="Proteomes" id="UP000588186">
    <property type="component" value="Unassembled WGS sequence"/>
</dbReference>
<keyword evidence="1" id="KW-0472">Membrane</keyword>
<name>A0A6V7RHA4_9BACL</name>
<proteinExistence type="predicted"/>
<gene>
    <name evidence="2" type="ORF">JEOPIN946_01463</name>
</gene>
<protein>
    <submittedName>
        <fullName evidence="2">Uncharacterized protein</fullName>
    </submittedName>
</protein>
<dbReference type="PANTHER" id="PTHR34351">
    <property type="entry name" value="SLR1927 PROTEIN-RELATED"/>
    <property type="match status" value="1"/>
</dbReference>
<evidence type="ECO:0000256" key="1">
    <source>
        <dbReference type="SAM" id="Phobius"/>
    </source>
</evidence>
<dbReference type="EMBL" id="CAJEWB010000010">
    <property type="protein sequence ID" value="CAD2077334.1"/>
    <property type="molecule type" value="Genomic_DNA"/>
</dbReference>
<feature type="transmembrane region" description="Helical" evidence="1">
    <location>
        <begin position="38"/>
        <end position="58"/>
    </location>
</feature>
<dbReference type="AlphaFoldDB" id="A0A6V7RHA4"/>
<feature type="transmembrane region" description="Helical" evidence="1">
    <location>
        <begin position="12"/>
        <end position="32"/>
    </location>
</feature>
<keyword evidence="1" id="KW-1133">Transmembrane helix</keyword>
<sequence length="397" mass="45846">MKFKAHFLPSKLNTFLYGVFLFYFVWASFYPADYSYTLLYILGIIGAILLLSDLYAALSHRKLEVEFVEKSARKYKGEEGVMTFKITQHGLLPIVGAALDIYASDYIIFAGDKKKRSASRTHKRLLFSVMPKRSIHVSAKYIAIERGVSKVFGSTLSYSNLFGFNQIVLQQKSIDSTEVIVYPEVKVSKFKPFRLRNVEGNYRKQNALFQDKILKVASKDYVRTDQLRDIHWKESARLGALRTNVYEQVTDLEVLIIVNLRSDKSYVAVEYIEEIYEKIAYISYQLTRDKIPYQLISNVKHIHLNDYLHVPIGSGANHYKRTLEFLARLKSIDFTVPFDHLVRSVPNLNHVPSHLIFTGPTDHKINTALFELQKRQISVYQLDKYELVEFGRSGGAR</sequence>
<dbReference type="PANTHER" id="PTHR34351:SF2">
    <property type="entry name" value="DUF58 DOMAIN-CONTAINING PROTEIN"/>
    <property type="match status" value="1"/>
</dbReference>